<comment type="caution">
    <text evidence="2">The sequence shown here is derived from an EMBL/GenBank/DDBJ whole genome shotgun (WGS) entry which is preliminary data.</text>
</comment>
<protein>
    <submittedName>
        <fullName evidence="2">Uncharacterized protein</fullName>
    </submittedName>
</protein>
<organism evidence="2 3">
    <name type="scientific">Nonomuraea antimicrobica</name>
    <dbReference type="NCBI Taxonomy" id="561173"/>
    <lineage>
        <taxon>Bacteria</taxon>
        <taxon>Bacillati</taxon>
        <taxon>Actinomycetota</taxon>
        <taxon>Actinomycetes</taxon>
        <taxon>Streptosporangiales</taxon>
        <taxon>Streptosporangiaceae</taxon>
        <taxon>Nonomuraea</taxon>
    </lineage>
</organism>
<accession>A0ABP7CJS8</accession>
<keyword evidence="3" id="KW-1185">Reference proteome</keyword>
<feature type="signal peptide" evidence="1">
    <location>
        <begin position="1"/>
        <end position="20"/>
    </location>
</feature>
<evidence type="ECO:0000313" key="2">
    <source>
        <dbReference type="EMBL" id="GAA3690222.1"/>
    </source>
</evidence>
<sequence length="128" mass="13716">MLRHILAGALVLAAAGGVMAAGSTAHAEIYAPYARAGAIVDSDGRLNLFKNVISSRRVSTGRYCVRVADFVDVSKALIQITPRRELRLPYIAFRNPSSTCHERNTLAVHVTNPHTGELADGGFDLTIA</sequence>
<evidence type="ECO:0000313" key="3">
    <source>
        <dbReference type="Proteomes" id="UP001500902"/>
    </source>
</evidence>
<keyword evidence="1" id="KW-0732">Signal</keyword>
<feature type="chain" id="PRO_5046414656" evidence="1">
    <location>
        <begin position="21"/>
        <end position="128"/>
    </location>
</feature>
<dbReference type="Proteomes" id="UP001500902">
    <property type="component" value="Unassembled WGS sequence"/>
</dbReference>
<dbReference type="EMBL" id="BAAAZP010000116">
    <property type="protein sequence ID" value="GAA3690222.1"/>
    <property type="molecule type" value="Genomic_DNA"/>
</dbReference>
<name>A0ABP7CJS8_9ACTN</name>
<proteinExistence type="predicted"/>
<gene>
    <name evidence="2" type="ORF">GCM10022224_064550</name>
</gene>
<dbReference type="RefSeq" id="WP_344886544.1">
    <property type="nucleotide sequence ID" value="NZ_BAAAZP010000116.1"/>
</dbReference>
<reference evidence="3" key="1">
    <citation type="journal article" date="2019" name="Int. J. Syst. Evol. Microbiol.">
        <title>The Global Catalogue of Microorganisms (GCM) 10K type strain sequencing project: providing services to taxonomists for standard genome sequencing and annotation.</title>
        <authorList>
            <consortium name="The Broad Institute Genomics Platform"/>
            <consortium name="The Broad Institute Genome Sequencing Center for Infectious Disease"/>
            <person name="Wu L."/>
            <person name="Ma J."/>
        </authorList>
    </citation>
    <scope>NUCLEOTIDE SEQUENCE [LARGE SCALE GENOMIC DNA]</scope>
    <source>
        <strain evidence="3">JCM 16904</strain>
    </source>
</reference>
<evidence type="ECO:0000256" key="1">
    <source>
        <dbReference type="SAM" id="SignalP"/>
    </source>
</evidence>